<proteinExistence type="inferred from homology"/>
<dbReference type="EMBL" id="KV417349">
    <property type="protein sequence ID" value="KZO90173.1"/>
    <property type="molecule type" value="Genomic_DNA"/>
</dbReference>
<keyword evidence="3" id="KW-0378">Hydrolase</keyword>
<evidence type="ECO:0000256" key="4">
    <source>
        <dbReference type="ARBA" id="ARBA00022807"/>
    </source>
</evidence>
<sequence>MLWKIAPADVQRLRSLFADARRLGKDTFRHCHKEPITGESFQRLLPNGWLNDEVVNSYIALVRAEIKKLPSAGSIQPSIHILGTFFYKKLVHPGYDNARLYTWTSKVDIFKLHRLIFPIHIHGLHWITACIDVAHKRIEIYDSLHESHSKVFKVIREYLVAEHRKKKGQDIDLGCWSDWTCASFPEQQTSDDCGVFAGACIRWLALGSKLVGDADSMRERMALEIADGKLATVPEVAQTAFRPSTLVDLRETPPQAQASLQALLSRLYEVRVQWQGGQRLAALQTGKETSDLRRALQGQVAYPSYGTTHTQSNLTPELPSTSATSRRDALVLNLAGIDIVMQQHLRRLLSSFESIQMEALKKENSSAMSNAISARGQARAIVGAVEGSDPISS</sequence>
<dbReference type="GO" id="GO:0006508">
    <property type="term" value="P:proteolysis"/>
    <property type="evidence" value="ECO:0007669"/>
    <property type="project" value="UniProtKB-KW"/>
</dbReference>
<keyword evidence="2" id="KW-0645">Protease</keyword>
<dbReference type="GO" id="GO:0005634">
    <property type="term" value="C:nucleus"/>
    <property type="evidence" value="ECO:0007669"/>
    <property type="project" value="TreeGrafter"/>
</dbReference>
<dbReference type="Pfam" id="PF02902">
    <property type="entry name" value="Peptidase_C48"/>
    <property type="match status" value="1"/>
</dbReference>
<name>A0A167G4Z2_CALVF</name>
<dbReference type="Proteomes" id="UP000076738">
    <property type="component" value="Unassembled WGS sequence"/>
</dbReference>
<reference evidence="6 7" key="1">
    <citation type="journal article" date="2016" name="Mol. Biol. Evol.">
        <title>Comparative Genomics of Early-Diverging Mushroom-Forming Fungi Provides Insights into the Origins of Lignocellulose Decay Capabilities.</title>
        <authorList>
            <person name="Nagy L.G."/>
            <person name="Riley R."/>
            <person name="Tritt A."/>
            <person name="Adam C."/>
            <person name="Daum C."/>
            <person name="Floudas D."/>
            <person name="Sun H."/>
            <person name="Yadav J.S."/>
            <person name="Pangilinan J."/>
            <person name="Larsson K.H."/>
            <person name="Matsuura K."/>
            <person name="Barry K."/>
            <person name="Labutti K."/>
            <person name="Kuo R."/>
            <person name="Ohm R.A."/>
            <person name="Bhattacharya S.S."/>
            <person name="Shirouzu T."/>
            <person name="Yoshinaga Y."/>
            <person name="Martin F.M."/>
            <person name="Grigoriev I.V."/>
            <person name="Hibbett D.S."/>
        </authorList>
    </citation>
    <scope>NUCLEOTIDE SEQUENCE [LARGE SCALE GENOMIC DNA]</scope>
    <source>
        <strain evidence="6 7">TUFC12733</strain>
    </source>
</reference>
<organism evidence="6 7">
    <name type="scientific">Calocera viscosa (strain TUFC12733)</name>
    <dbReference type="NCBI Taxonomy" id="1330018"/>
    <lineage>
        <taxon>Eukaryota</taxon>
        <taxon>Fungi</taxon>
        <taxon>Dikarya</taxon>
        <taxon>Basidiomycota</taxon>
        <taxon>Agaricomycotina</taxon>
        <taxon>Dacrymycetes</taxon>
        <taxon>Dacrymycetales</taxon>
        <taxon>Dacrymycetaceae</taxon>
        <taxon>Calocera</taxon>
    </lineage>
</organism>
<dbReference type="GO" id="GO:0016929">
    <property type="term" value="F:deSUMOylase activity"/>
    <property type="evidence" value="ECO:0007669"/>
    <property type="project" value="TreeGrafter"/>
</dbReference>
<keyword evidence="7" id="KW-1185">Reference proteome</keyword>
<dbReference type="PROSITE" id="PS50600">
    <property type="entry name" value="ULP_PROTEASE"/>
    <property type="match status" value="1"/>
</dbReference>
<evidence type="ECO:0000256" key="2">
    <source>
        <dbReference type="ARBA" id="ARBA00022670"/>
    </source>
</evidence>
<dbReference type="InterPro" id="IPR038765">
    <property type="entry name" value="Papain-like_cys_pep_sf"/>
</dbReference>
<dbReference type="OrthoDB" id="1939479at2759"/>
<dbReference type="Gene3D" id="3.40.395.10">
    <property type="entry name" value="Adenoviral Proteinase, Chain A"/>
    <property type="match status" value="1"/>
</dbReference>
<comment type="similarity">
    <text evidence="1">Belongs to the peptidase C48 family.</text>
</comment>
<feature type="domain" description="Ubiquitin-like protease family profile" evidence="5">
    <location>
        <begin position="34"/>
        <end position="204"/>
    </location>
</feature>
<dbReference type="GO" id="GO:0016926">
    <property type="term" value="P:protein desumoylation"/>
    <property type="evidence" value="ECO:0007669"/>
    <property type="project" value="TreeGrafter"/>
</dbReference>
<dbReference type="AlphaFoldDB" id="A0A167G4Z2"/>
<gene>
    <name evidence="6" type="ORF">CALVIDRAFT_507195</name>
</gene>
<evidence type="ECO:0000259" key="5">
    <source>
        <dbReference type="PROSITE" id="PS50600"/>
    </source>
</evidence>
<evidence type="ECO:0000313" key="6">
    <source>
        <dbReference type="EMBL" id="KZO90173.1"/>
    </source>
</evidence>
<dbReference type="InterPro" id="IPR003653">
    <property type="entry name" value="Peptidase_C48_C"/>
</dbReference>
<dbReference type="PANTHER" id="PTHR12606:SF141">
    <property type="entry name" value="GH15225P-RELATED"/>
    <property type="match status" value="1"/>
</dbReference>
<evidence type="ECO:0000256" key="3">
    <source>
        <dbReference type="ARBA" id="ARBA00022801"/>
    </source>
</evidence>
<dbReference type="STRING" id="1330018.A0A167G4Z2"/>
<accession>A0A167G4Z2</accession>
<dbReference type="PANTHER" id="PTHR12606">
    <property type="entry name" value="SENTRIN/SUMO-SPECIFIC PROTEASE"/>
    <property type="match status" value="1"/>
</dbReference>
<protein>
    <submittedName>
        <fullName evidence="6">Cysteine proteinase</fullName>
    </submittedName>
</protein>
<keyword evidence="4" id="KW-0788">Thiol protease</keyword>
<evidence type="ECO:0000256" key="1">
    <source>
        <dbReference type="ARBA" id="ARBA00005234"/>
    </source>
</evidence>
<evidence type="ECO:0000313" key="7">
    <source>
        <dbReference type="Proteomes" id="UP000076738"/>
    </source>
</evidence>
<dbReference type="SUPFAM" id="SSF54001">
    <property type="entry name" value="Cysteine proteinases"/>
    <property type="match status" value="1"/>
</dbReference>